<name>A0A1R4B8F7_9VIBR</name>
<feature type="signal peptide" evidence="6">
    <location>
        <begin position="1"/>
        <end position="21"/>
    </location>
</feature>
<dbReference type="Pfam" id="PF00388">
    <property type="entry name" value="PI-PLC-X"/>
    <property type="match status" value="1"/>
</dbReference>
<keyword evidence="8" id="KW-0456">Lyase</keyword>
<feature type="chain" id="PRO_5013023574" description="1-phosphatidylinositol phosphodiesterase" evidence="6">
    <location>
        <begin position="22"/>
        <end position="305"/>
    </location>
</feature>
<protein>
    <recommendedName>
        <fullName evidence="3">1-phosphatidylinositol phosphodiesterase</fullName>
        <ecNumber evidence="2">4.6.1.13</ecNumber>
    </recommendedName>
    <alternativeName>
        <fullName evidence="4">Phosphatidylinositol diacylglycerol-lyase</fullName>
    </alternativeName>
    <alternativeName>
        <fullName evidence="5">Phosphatidylinositol-specific phospholipase C</fullName>
    </alternativeName>
</protein>
<keyword evidence="6" id="KW-0732">Signal</keyword>
<keyword evidence="9" id="KW-1185">Reference proteome</keyword>
<dbReference type="PROSITE" id="PS50007">
    <property type="entry name" value="PIPLC_X_DOMAIN"/>
    <property type="match status" value="1"/>
</dbReference>
<feature type="domain" description="Phosphatidylinositol-specific phospholipase C X" evidence="7">
    <location>
        <begin position="32"/>
        <end position="175"/>
    </location>
</feature>
<evidence type="ECO:0000256" key="2">
    <source>
        <dbReference type="ARBA" id="ARBA00012581"/>
    </source>
</evidence>
<evidence type="ECO:0000313" key="8">
    <source>
        <dbReference type="EMBL" id="SJL85186.1"/>
    </source>
</evidence>
<dbReference type="GO" id="GO:0004436">
    <property type="term" value="F:phosphatidylinositol diacylglycerol-lyase activity"/>
    <property type="evidence" value="ECO:0007669"/>
    <property type="project" value="UniProtKB-EC"/>
</dbReference>
<reference evidence="8 9" key="1">
    <citation type="submission" date="2017-02" db="EMBL/GenBank/DDBJ databases">
        <authorList>
            <person name="Peterson S.W."/>
        </authorList>
    </citation>
    <scope>NUCLEOTIDE SEQUENCE [LARGE SCALE GENOMIC DNA]</scope>
    <source>
        <strain evidence="8 9">CECT 9027</strain>
    </source>
</reference>
<dbReference type="EC" id="4.6.1.13" evidence="2"/>
<evidence type="ECO:0000256" key="1">
    <source>
        <dbReference type="ARBA" id="ARBA00001316"/>
    </source>
</evidence>
<gene>
    <name evidence="8" type="primary">plc</name>
    <name evidence="8" type="ORF">VPAL9027_03210</name>
</gene>
<dbReference type="PANTHER" id="PTHR13593">
    <property type="match status" value="1"/>
</dbReference>
<dbReference type="EMBL" id="FUFT01000010">
    <property type="protein sequence ID" value="SJL85186.1"/>
    <property type="molecule type" value="Genomic_DNA"/>
</dbReference>
<dbReference type="STRING" id="1918946.VPAL9027_03210"/>
<dbReference type="GO" id="GO:0006629">
    <property type="term" value="P:lipid metabolic process"/>
    <property type="evidence" value="ECO:0007669"/>
    <property type="project" value="InterPro"/>
</dbReference>
<evidence type="ECO:0000256" key="6">
    <source>
        <dbReference type="SAM" id="SignalP"/>
    </source>
</evidence>
<dbReference type="RefSeq" id="WP_159439154.1">
    <property type="nucleotide sequence ID" value="NZ_AP024887.1"/>
</dbReference>
<evidence type="ECO:0000256" key="3">
    <source>
        <dbReference type="ARBA" id="ARBA00019758"/>
    </source>
</evidence>
<dbReference type="SUPFAM" id="SSF51695">
    <property type="entry name" value="PLC-like phosphodiesterases"/>
    <property type="match status" value="1"/>
</dbReference>
<comment type="catalytic activity">
    <reaction evidence="1">
        <text>a 1,2-diacyl-sn-glycero-3-phospho-(1D-myo-inositol) = 1D-myo-inositol 1,2-cyclic phosphate + a 1,2-diacyl-sn-glycerol</text>
        <dbReference type="Rhea" id="RHEA:17093"/>
        <dbReference type="ChEBI" id="CHEBI:17815"/>
        <dbReference type="ChEBI" id="CHEBI:57880"/>
        <dbReference type="ChEBI" id="CHEBI:58484"/>
        <dbReference type="EC" id="4.6.1.13"/>
    </reaction>
</comment>
<evidence type="ECO:0000256" key="4">
    <source>
        <dbReference type="ARBA" id="ARBA00030474"/>
    </source>
</evidence>
<dbReference type="InterPro" id="IPR000909">
    <property type="entry name" value="PLipase_C_PInositol-sp_X_dom"/>
</dbReference>
<dbReference type="OrthoDB" id="7191982at2"/>
<evidence type="ECO:0000313" key="9">
    <source>
        <dbReference type="Proteomes" id="UP000189475"/>
    </source>
</evidence>
<accession>A0A1R4B8F7</accession>
<dbReference type="Proteomes" id="UP000189475">
    <property type="component" value="Unassembled WGS sequence"/>
</dbReference>
<proteinExistence type="predicted"/>
<dbReference type="InterPro" id="IPR017946">
    <property type="entry name" value="PLC-like_Pdiesterase_TIM-brl"/>
</dbReference>
<dbReference type="AlphaFoldDB" id="A0A1R4B8F7"/>
<dbReference type="SMART" id="SM00148">
    <property type="entry name" value="PLCXc"/>
    <property type="match status" value="1"/>
</dbReference>
<organism evidence="8 9">
    <name type="scientific">Vibrio palustris</name>
    <dbReference type="NCBI Taxonomy" id="1918946"/>
    <lineage>
        <taxon>Bacteria</taxon>
        <taxon>Pseudomonadati</taxon>
        <taxon>Pseudomonadota</taxon>
        <taxon>Gammaproteobacteria</taxon>
        <taxon>Vibrionales</taxon>
        <taxon>Vibrionaceae</taxon>
        <taxon>Vibrio</taxon>
    </lineage>
</organism>
<evidence type="ECO:0000259" key="7">
    <source>
        <dbReference type="SMART" id="SM00148"/>
    </source>
</evidence>
<dbReference type="InterPro" id="IPR051057">
    <property type="entry name" value="PI-PLC_domain"/>
</dbReference>
<evidence type="ECO:0000256" key="5">
    <source>
        <dbReference type="ARBA" id="ARBA00030782"/>
    </source>
</evidence>
<dbReference type="GO" id="GO:0008081">
    <property type="term" value="F:phosphoric diester hydrolase activity"/>
    <property type="evidence" value="ECO:0007669"/>
    <property type="project" value="InterPro"/>
</dbReference>
<sequence>MKLLINIALLTGACTAFNAQAAPLADWMNTVSDDTQLTAMTIPGTHDSGATHEPLPGIAKTQNTTIAQQLDNGVRYLDIRLRHYQDSLLVHHGSIYQHLNFDDVMQQVTDFLNLHPSETVLMQVKEEYDATGNTHSFEQTFVDYKNRPAYRNFWWGHSYLPTMGQARGKIVLLRRFAGSFYTSGGIDMTYWEDNTSFNTQESKGVKIHVQDSYKVKSSTNNNKWSVIKQNLDNAAQSPGVLTLNFSSGYSPTLGIPNIPKVSNDINQRLLNYFNERKGQKQSHGVIISDFSSAALSQAELKAYLP</sequence>
<dbReference type="PANTHER" id="PTHR13593:SF113">
    <property type="entry name" value="SI:DKEY-266F7.9"/>
    <property type="match status" value="1"/>
</dbReference>
<dbReference type="CDD" id="cd08586">
    <property type="entry name" value="PI-PLCc_BcPLC_like"/>
    <property type="match status" value="1"/>
</dbReference>
<dbReference type="Gene3D" id="3.20.20.190">
    <property type="entry name" value="Phosphatidylinositol (PI) phosphodiesterase"/>
    <property type="match status" value="1"/>
</dbReference>